<dbReference type="CDD" id="cd02517">
    <property type="entry name" value="CMP-KDO-Synthetase"/>
    <property type="match status" value="1"/>
</dbReference>
<comment type="function">
    <text evidence="4">Activates KDO (a required 8-carbon sugar) for incorporation into bacterial lipopolysaccharide in Gram-negative bacteria.</text>
</comment>
<dbReference type="GO" id="GO:0008690">
    <property type="term" value="F:3-deoxy-manno-octulosonate cytidylyltransferase activity"/>
    <property type="evidence" value="ECO:0007669"/>
    <property type="project" value="UniProtKB-EC"/>
</dbReference>
<dbReference type="PANTHER" id="PTHR42866:SF2">
    <property type="entry name" value="3-DEOXY-MANNO-OCTULOSONATE CYTIDYLYLTRANSFERASE, MITOCHONDRIAL"/>
    <property type="match status" value="1"/>
</dbReference>
<keyword evidence="2 4" id="KW-0548">Nucleotidyltransferase</keyword>
<dbReference type="HAMAP" id="MF_00057">
    <property type="entry name" value="KdsB"/>
    <property type="match status" value="1"/>
</dbReference>
<dbReference type="Pfam" id="PF02348">
    <property type="entry name" value="CTP_transf_3"/>
    <property type="match status" value="1"/>
</dbReference>
<dbReference type="Proteomes" id="UP001194714">
    <property type="component" value="Unassembled WGS sequence"/>
</dbReference>
<dbReference type="NCBIfam" id="TIGR00466">
    <property type="entry name" value="kdsB"/>
    <property type="match status" value="1"/>
</dbReference>
<comment type="similarity">
    <text evidence="4">Belongs to the KdsB family.</text>
</comment>
<dbReference type="InterPro" id="IPR004528">
    <property type="entry name" value="KdsB"/>
</dbReference>
<protein>
    <recommendedName>
        <fullName evidence="4">3-deoxy-manno-octulosonate cytidylyltransferase</fullName>
        <ecNumber evidence="4">2.7.7.38</ecNumber>
    </recommendedName>
    <alternativeName>
        <fullName evidence="4">CMP-2-keto-3-deoxyoctulosonic acid synthase</fullName>
        <shortName evidence="4">CKS</shortName>
        <shortName evidence="4">CMP-KDO synthase</shortName>
    </alternativeName>
</protein>
<comment type="caution">
    <text evidence="5">The sequence shown here is derived from an EMBL/GenBank/DDBJ whole genome shotgun (WGS) entry which is preliminary data.</text>
</comment>
<proteinExistence type="inferred from homology"/>
<dbReference type="SUPFAM" id="SSF53448">
    <property type="entry name" value="Nucleotide-diphospho-sugar transferases"/>
    <property type="match status" value="1"/>
</dbReference>
<evidence type="ECO:0000256" key="3">
    <source>
        <dbReference type="ARBA" id="ARBA00022985"/>
    </source>
</evidence>
<dbReference type="InterPro" id="IPR029044">
    <property type="entry name" value="Nucleotide-diphossugar_trans"/>
</dbReference>
<evidence type="ECO:0000256" key="1">
    <source>
        <dbReference type="ARBA" id="ARBA00022679"/>
    </source>
</evidence>
<keyword evidence="3 4" id="KW-0448">Lipopolysaccharide biosynthesis</keyword>
<reference evidence="5 6" key="1">
    <citation type="submission" date="2020-01" db="EMBL/GenBank/DDBJ databases">
        <title>Draft genome sequence of Cand. Neptunochlamydia vexilliferae K9.</title>
        <authorList>
            <person name="Schulz F."/>
            <person name="Koestlbacher S."/>
            <person name="Wascher F."/>
            <person name="Pizzetti I."/>
            <person name="Horn M."/>
        </authorList>
    </citation>
    <scope>NUCLEOTIDE SEQUENCE [LARGE SCALE GENOMIC DNA]</scope>
    <source>
        <strain evidence="5 6">K9</strain>
    </source>
</reference>
<accession>A0ABS0B1U4</accession>
<dbReference type="EC" id="2.7.7.38" evidence="4"/>
<dbReference type="NCBIfam" id="NF003952">
    <property type="entry name" value="PRK05450.1-5"/>
    <property type="match status" value="1"/>
</dbReference>
<comment type="pathway">
    <text evidence="4">Nucleotide-sugar biosynthesis; CMP-3-deoxy-D-manno-octulosonate biosynthesis; CMP-3-deoxy-D-manno-octulosonate from 3-deoxy-D-manno-octulosonate and CTP: step 1/1.</text>
</comment>
<keyword evidence="4" id="KW-0963">Cytoplasm</keyword>
<comment type="subcellular location">
    <subcellularLocation>
        <location evidence="4">Cytoplasm</location>
    </subcellularLocation>
</comment>
<dbReference type="InterPro" id="IPR003329">
    <property type="entry name" value="Cytidylyl_trans"/>
</dbReference>
<comment type="catalytic activity">
    <reaction evidence="4">
        <text>3-deoxy-alpha-D-manno-oct-2-ulosonate + CTP = CMP-3-deoxy-beta-D-manno-octulosonate + diphosphate</text>
        <dbReference type="Rhea" id="RHEA:23448"/>
        <dbReference type="ChEBI" id="CHEBI:33019"/>
        <dbReference type="ChEBI" id="CHEBI:37563"/>
        <dbReference type="ChEBI" id="CHEBI:85986"/>
        <dbReference type="ChEBI" id="CHEBI:85987"/>
        <dbReference type="EC" id="2.7.7.38"/>
    </reaction>
</comment>
<sequence length="259" mass="29336">MVARSGPPRNHGDIIMRVVCVIPARLASSRFPRKVLTMLGEKPLLQWVWEAATSSEMFDEVAFAIDDRETARLIDSFGGSYHMTCPNCQSGTDRLIELQRQGTLKGNIWVNWQGDEPFIHREMIENLLQSTDAPHDIWTLKKEINSEEEIEDPNVVKVVTNHKGKALYFSRSPIPYDRDGLEEVTYYKHIGIYAYTAEALKEISTLSPSPLELAEGLEQLRFLDHGLTIQVHETAYDALGIDVPEDLARAMERIASQIV</sequence>
<dbReference type="Gene3D" id="3.90.550.10">
    <property type="entry name" value="Spore Coat Polysaccharide Biosynthesis Protein SpsA, Chain A"/>
    <property type="match status" value="1"/>
</dbReference>
<evidence type="ECO:0000256" key="2">
    <source>
        <dbReference type="ARBA" id="ARBA00022695"/>
    </source>
</evidence>
<gene>
    <name evidence="4" type="primary">kdsB</name>
    <name evidence="5" type="ORF">NEPTK9_001361</name>
</gene>
<organism evidence="5 6">
    <name type="scientific">Candidatus Neptunichlamydia vexilliferae</name>
    <dbReference type="NCBI Taxonomy" id="1651774"/>
    <lineage>
        <taxon>Bacteria</taxon>
        <taxon>Pseudomonadati</taxon>
        <taxon>Chlamydiota</taxon>
        <taxon>Chlamydiia</taxon>
        <taxon>Parachlamydiales</taxon>
        <taxon>Simkaniaceae</taxon>
        <taxon>Candidatus Neptunichlamydia</taxon>
    </lineage>
</organism>
<evidence type="ECO:0000256" key="4">
    <source>
        <dbReference type="HAMAP-Rule" id="MF_00057"/>
    </source>
</evidence>
<dbReference type="PANTHER" id="PTHR42866">
    <property type="entry name" value="3-DEOXY-MANNO-OCTULOSONATE CYTIDYLYLTRANSFERASE"/>
    <property type="match status" value="1"/>
</dbReference>
<keyword evidence="6" id="KW-1185">Reference proteome</keyword>
<name>A0ABS0B1U4_9BACT</name>
<evidence type="ECO:0000313" key="6">
    <source>
        <dbReference type="Proteomes" id="UP001194714"/>
    </source>
</evidence>
<dbReference type="EMBL" id="JAAEJV010000044">
    <property type="protein sequence ID" value="MBF5059842.1"/>
    <property type="molecule type" value="Genomic_DNA"/>
</dbReference>
<evidence type="ECO:0000313" key="5">
    <source>
        <dbReference type="EMBL" id="MBF5059842.1"/>
    </source>
</evidence>
<keyword evidence="1 4" id="KW-0808">Transferase</keyword>